<evidence type="ECO:0000256" key="1">
    <source>
        <dbReference type="SAM" id="SignalP"/>
    </source>
</evidence>
<feature type="signal peptide" evidence="1">
    <location>
        <begin position="1"/>
        <end position="21"/>
    </location>
</feature>
<dbReference type="EMBL" id="JAVRHQ010000001">
    <property type="protein sequence ID" value="MDT0641675.1"/>
    <property type="molecule type" value="Genomic_DNA"/>
</dbReference>
<proteinExistence type="predicted"/>
<name>A0ABU3C5Q4_9FLAO</name>
<evidence type="ECO:0000259" key="2">
    <source>
        <dbReference type="Pfam" id="PF17116"/>
    </source>
</evidence>
<accession>A0ABU3C5Q4</accession>
<comment type="caution">
    <text evidence="3">The sequence shown here is derived from an EMBL/GenBank/DDBJ whole genome shotgun (WGS) entry which is preliminary data.</text>
</comment>
<sequence length="417" mass="48159">MKAFFLFSLLILNTLFSYSQAEVEILPPNYIRTIQLNGSAVAPGGDPIMLLGESLSLSFDDIIGDEADYYYIIEHYNYDWTPSQLSKSEYLLGFDDIRIFNYRNSLNTLQPYSHYELQIPNSDTGGFKVSGNYMIKIFNAERELVFSRKFIIYEPLAKVGATVRRSRDINFINEKQVLNFSITSSEFLLKNPAENVKVLLLQNHNFKTAIKGIKPQYTIGNELIYKYDDPTAFWGGNEYIQFDSKDLRATTGDINFVELEELYHHFLFTDFTRAFEPYTYNPDINGGFLVRSLYSTNPDIEAEYVWIHFQLENSRPLNGGQLHIYGKFNNFVLDETTRLNFNEETGFFEGVRLFKQGFYNYKYVLLNADGSLNEGFISGDFDETENDYQVVVYYRTPGARYDRVIGLGKASSLNISN</sequence>
<protein>
    <submittedName>
        <fullName evidence="3">DUF5103 domain-containing protein</fullName>
    </submittedName>
</protein>
<organism evidence="3 4">
    <name type="scientific">Autumnicola tepida</name>
    <dbReference type="NCBI Taxonomy" id="3075595"/>
    <lineage>
        <taxon>Bacteria</taxon>
        <taxon>Pseudomonadati</taxon>
        <taxon>Bacteroidota</taxon>
        <taxon>Flavobacteriia</taxon>
        <taxon>Flavobacteriales</taxon>
        <taxon>Flavobacteriaceae</taxon>
        <taxon>Autumnicola</taxon>
    </lineage>
</organism>
<reference evidence="3 4" key="1">
    <citation type="submission" date="2023-09" db="EMBL/GenBank/DDBJ databases">
        <authorList>
            <person name="Rey-Velasco X."/>
        </authorList>
    </citation>
    <scope>NUCLEOTIDE SEQUENCE [LARGE SCALE GENOMIC DNA]</scope>
    <source>
        <strain evidence="3 4">F363</strain>
    </source>
</reference>
<dbReference type="Pfam" id="PF17116">
    <property type="entry name" value="T9SS_plug_1st"/>
    <property type="match status" value="1"/>
</dbReference>
<keyword evidence="1" id="KW-0732">Signal</keyword>
<feature type="domain" description="Type 9 secretion system plug protein N-terminal" evidence="2">
    <location>
        <begin position="31"/>
        <end position="154"/>
    </location>
</feature>
<keyword evidence="4" id="KW-1185">Reference proteome</keyword>
<evidence type="ECO:0000313" key="4">
    <source>
        <dbReference type="Proteomes" id="UP001262889"/>
    </source>
</evidence>
<feature type="chain" id="PRO_5045174839" evidence="1">
    <location>
        <begin position="22"/>
        <end position="417"/>
    </location>
</feature>
<gene>
    <name evidence="3" type="ORF">RM553_02410</name>
</gene>
<dbReference type="InterPro" id="IPR031345">
    <property type="entry name" value="T9SS_Plug_N"/>
</dbReference>
<dbReference type="Proteomes" id="UP001262889">
    <property type="component" value="Unassembled WGS sequence"/>
</dbReference>
<evidence type="ECO:0000313" key="3">
    <source>
        <dbReference type="EMBL" id="MDT0641675.1"/>
    </source>
</evidence>
<dbReference type="RefSeq" id="WP_311533377.1">
    <property type="nucleotide sequence ID" value="NZ_JAVRHQ010000001.1"/>
</dbReference>